<sequence>MRSTTKGHRRLAAACALITAVTLGGVYAGQAVAADPSAPSSGGSSSEPPKDDGPGDSTDSTDWKRQDEASREFTECVRDNGLEDFPDIVVYTAEDGEGVRVRIDAGDRKSRPDPVSKEFRKAVKACKHILEDIGVDFPVPPDELPGKGDRPWPPDCGGREVHKNEEGDKSGKESDAELSVTGLVLTQAV</sequence>
<feature type="compositionally biased region" description="Basic and acidic residues" evidence="1">
    <location>
        <begin position="61"/>
        <end position="72"/>
    </location>
</feature>
<protein>
    <recommendedName>
        <fullName evidence="5">Secreted protein</fullName>
    </recommendedName>
</protein>
<dbReference type="EMBL" id="CP066831">
    <property type="protein sequence ID" value="QQM40515.1"/>
    <property type="molecule type" value="Genomic_DNA"/>
</dbReference>
<evidence type="ECO:0000256" key="1">
    <source>
        <dbReference type="SAM" id="MobiDB-lite"/>
    </source>
</evidence>
<feature type="signal peptide" evidence="2">
    <location>
        <begin position="1"/>
        <end position="33"/>
    </location>
</feature>
<organism evidence="3 4">
    <name type="scientific">Streptomyces liliifuscus</name>
    <dbReference type="NCBI Taxonomy" id="2797636"/>
    <lineage>
        <taxon>Bacteria</taxon>
        <taxon>Bacillati</taxon>
        <taxon>Actinomycetota</taxon>
        <taxon>Actinomycetes</taxon>
        <taxon>Kitasatosporales</taxon>
        <taxon>Streptomycetaceae</taxon>
        <taxon>Streptomyces</taxon>
    </lineage>
</organism>
<reference evidence="3 4" key="1">
    <citation type="submission" date="2020-12" db="EMBL/GenBank/DDBJ databases">
        <title>A novel species.</title>
        <authorList>
            <person name="Li K."/>
        </authorList>
    </citation>
    <scope>NUCLEOTIDE SEQUENCE [LARGE SCALE GENOMIC DNA]</scope>
    <source>
        <strain evidence="3 4">ZYC-3</strain>
    </source>
</reference>
<accession>A0A7T7I3S1</accession>
<feature type="compositionally biased region" description="Low complexity" evidence="1">
    <location>
        <begin position="33"/>
        <end position="47"/>
    </location>
</feature>
<dbReference type="RefSeq" id="WP_200395608.1">
    <property type="nucleotide sequence ID" value="NZ_CP066831.1"/>
</dbReference>
<dbReference type="KEGG" id="slf:JEQ17_14210"/>
<feature type="region of interest" description="Disordered" evidence="1">
    <location>
        <begin position="33"/>
        <end position="72"/>
    </location>
</feature>
<evidence type="ECO:0000313" key="4">
    <source>
        <dbReference type="Proteomes" id="UP000595636"/>
    </source>
</evidence>
<keyword evidence="4" id="KW-1185">Reference proteome</keyword>
<proteinExistence type="predicted"/>
<feature type="compositionally biased region" description="Basic and acidic residues" evidence="1">
    <location>
        <begin position="144"/>
        <end position="175"/>
    </location>
</feature>
<name>A0A7T7I3S1_9ACTN</name>
<dbReference type="Proteomes" id="UP000595636">
    <property type="component" value="Chromosome"/>
</dbReference>
<evidence type="ECO:0000256" key="2">
    <source>
        <dbReference type="SAM" id="SignalP"/>
    </source>
</evidence>
<feature type="chain" id="PRO_5032580979" description="Secreted protein" evidence="2">
    <location>
        <begin position="34"/>
        <end position="189"/>
    </location>
</feature>
<evidence type="ECO:0000313" key="3">
    <source>
        <dbReference type="EMBL" id="QQM40515.1"/>
    </source>
</evidence>
<evidence type="ECO:0008006" key="5">
    <source>
        <dbReference type="Google" id="ProtNLM"/>
    </source>
</evidence>
<feature type="region of interest" description="Disordered" evidence="1">
    <location>
        <begin position="137"/>
        <end position="181"/>
    </location>
</feature>
<dbReference type="AlphaFoldDB" id="A0A7T7I3S1"/>
<gene>
    <name evidence="3" type="ORF">JEQ17_14210</name>
</gene>
<keyword evidence="2" id="KW-0732">Signal</keyword>